<comment type="caution">
    <text evidence="2">The sequence shown here is derived from an EMBL/GenBank/DDBJ whole genome shotgun (WGS) entry which is preliminary data.</text>
</comment>
<dbReference type="Pfam" id="PF04965">
    <property type="entry name" value="GPW_gp25"/>
    <property type="match status" value="1"/>
</dbReference>
<dbReference type="SUPFAM" id="SSF160719">
    <property type="entry name" value="gpW/gp25-like"/>
    <property type="match status" value="1"/>
</dbReference>
<dbReference type="AlphaFoldDB" id="A0A6N6VV25"/>
<gene>
    <name evidence="2" type="ORF">GCL60_04840</name>
</gene>
<evidence type="ECO:0000259" key="1">
    <source>
        <dbReference type="Pfam" id="PF04965"/>
    </source>
</evidence>
<evidence type="ECO:0000313" key="2">
    <source>
        <dbReference type="EMBL" id="KAB8040053.1"/>
    </source>
</evidence>
<dbReference type="RefSeq" id="WP_153418882.1">
    <property type="nucleotide sequence ID" value="NZ_WFLM01000002.1"/>
</dbReference>
<feature type="domain" description="IraD/Gp25-like" evidence="1">
    <location>
        <begin position="2"/>
        <end position="86"/>
    </location>
</feature>
<accession>A0A6N6VV25</accession>
<proteinExistence type="predicted"/>
<name>A0A6N6VV25_9BACT</name>
<keyword evidence="3" id="KW-1185">Reference proteome</keyword>
<dbReference type="InterPro" id="IPR007048">
    <property type="entry name" value="IraD/Gp25-like"/>
</dbReference>
<dbReference type="OrthoDB" id="5296390at2"/>
<protein>
    <recommendedName>
        <fullName evidence="1">IraD/Gp25-like domain-containing protein</fullName>
    </recommendedName>
</protein>
<dbReference type="Proteomes" id="UP000437748">
    <property type="component" value="Unassembled WGS sequence"/>
</dbReference>
<evidence type="ECO:0000313" key="3">
    <source>
        <dbReference type="Proteomes" id="UP000437748"/>
    </source>
</evidence>
<sequence length="111" mass="12986">MRNIYNILNTRSSLSCSDFQECSKLSAIHFGLPSITHLSMESKIERQLLCNLVEKSINAFEHRLNFINVDFTHYDSLKKEAKLSLKAEYNEDDIVLNLILKISIWEFIVYE</sequence>
<dbReference type="EMBL" id="WFLM01000002">
    <property type="protein sequence ID" value="KAB8040053.1"/>
    <property type="molecule type" value="Genomic_DNA"/>
</dbReference>
<reference evidence="2 3" key="1">
    <citation type="submission" date="2019-10" db="EMBL/GenBank/DDBJ databases">
        <title>New species of Slilvanegrellaceae.</title>
        <authorList>
            <person name="Pitt A."/>
            <person name="Hahn M.W."/>
        </authorList>
    </citation>
    <scope>NUCLEOTIDE SEQUENCE [LARGE SCALE GENOMIC DNA]</scope>
    <source>
        <strain evidence="2 3">SP-Ram-0.45-NSY-1</strain>
    </source>
</reference>
<organism evidence="2 3">
    <name type="scientific">Silvanigrella paludirubra</name>
    <dbReference type="NCBI Taxonomy" id="2499159"/>
    <lineage>
        <taxon>Bacteria</taxon>
        <taxon>Pseudomonadati</taxon>
        <taxon>Bdellovibrionota</taxon>
        <taxon>Oligoflexia</taxon>
        <taxon>Silvanigrellales</taxon>
        <taxon>Silvanigrellaceae</taxon>
        <taxon>Silvanigrella</taxon>
    </lineage>
</organism>